<proteinExistence type="predicted"/>
<feature type="domain" description="YqbQ/XkdQ" evidence="1">
    <location>
        <begin position="24"/>
        <end position="318"/>
    </location>
</feature>
<accession>A0ABS4ITK3</accession>
<reference evidence="2 3" key="1">
    <citation type="submission" date="2021-03" db="EMBL/GenBank/DDBJ databases">
        <title>Genomic Encyclopedia of Type Strains, Phase IV (KMG-IV): sequencing the most valuable type-strain genomes for metagenomic binning, comparative biology and taxonomic classification.</title>
        <authorList>
            <person name="Goeker M."/>
        </authorList>
    </citation>
    <scope>NUCLEOTIDE SEQUENCE [LARGE SCALE GENOMIC DNA]</scope>
    <source>
        <strain evidence="2 3">DSM 26048</strain>
    </source>
</reference>
<dbReference type="Proteomes" id="UP001519287">
    <property type="component" value="Unassembled WGS sequence"/>
</dbReference>
<dbReference type="Pfam" id="PF24032">
    <property type="entry name" value="YQBQ"/>
    <property type="match status" value="1"/>
</dbReference>
<dbReference type="EMBL" id="JAGGLB010000004">
    <property type="protein sequence ID" value="MBP1990206.1"/>
    <property type="molecule type" value="Genomic_DNA"/>
</dbReference>
<gene>
    <name evidence="2" type="ORF">J2Z66_001804</name>
</gene>
<evidence type="ECO:0000313" key="3">
    <source>
        <dbReference type="Proteomes" id="UP001519287"/>
    </source>
</evidence>
<dbReference type="SUPFAM" id="SSF69279">
    <property type="entry name" value="Phage tail proteins"/>
    <property type="match status" value="1"/>
</dbReference>
<comment type="caution">
    <text evidence="2">The sequence shown here is derived from an EMBL/GenBank/DDBJ whole genome shotgun (WGS) entry which is preliminary data.</text>
</comment>
<name>A0ABS4ITK3_9BACL</name>
<protein>
    <recommendedName>
        <fullName evidence="1">YqbQ/XkdQ domain-containing protein</fullName>
    </recommendedName>
</protein>
<dbReference type="RefSeq" id="WP_209970995.1">
    <property type="nucleotide sequence ID" value="NZ_JAGGLB010000004.1"/>
</dbReference>
<organism evidence="2 3">
    <name type="scientific">Paenibacillus eucommiae</name>
    <dbReference type="NCBI Taxonomy" id="1355755"/>
    <lineage>
        <taxon>Bacteria</taxon>
        <taxon>Bacillati</taxon>
        <taxon>Bacillota</taxon>
        <taxon>Bacilli</taxon>
        <taxon>Bacillales</taxon>
        <taxon>Paenibacillaceae</taxon>
        <taxon>Paenibacillus</taxon>
    </lineage>
</organism>
<sequence length="328" mass="37417">MLKIEIDNRDGRLWDISGIVSSADYKTIRNGEPSTFSFTLIKGGLYEYQAFKYAPGDVIRVTKDGAKLFFGYIFSIDSGRDEDVSITAFDQLKYLLANDYFIGIDITATEVVRRIAESFNLKVGVLEDTKYKIPRMAEDNSKLLDIICTAINHTLIATTQMYMLFDDFGELSLQNIQNLTLDLSLGDRSLVYDYSQKRSIEESSNRIKLVKKNKEKGVREIYISQDNANIAKWGLLQFFQDVDEKMNEAQIDSTLTNLMKLKNRERRSFQLEAIGDVRVRAGRYVSINIAELSISQYFLVNSCSHKFDGAEHTMSLELMDIRIGDVSV</sequence>
<dbReference type="InterPro" id="IPR056937">
    <property type="entry name" value="YqbQ/XkdQ"/>
</dbReference>
<keyword evidence="3" id="KW-1185">Reference proteome</keyword>
<evidence type="ECO:0000259" key="1">
    <source>
        <dbReference type="Pfam" id="PF24032"/>
    </source>
</evidence>
<evidence type="ECO:0000313" key="2">
    <source>
        <dbReference type="EMBL" id="MBP1990206.1"/>
    </source>
</evidence>